<dbReference type="Ensembl" id="ENSCSAVT00000010303.1">
    <property type="protein sequence ID" value="ENSCSAVP00000010179.1"/>
    <property type="gene ID" value="ENSCSAVG00000006008.1"/>
</dbReference>
<dbReference type="AlphaFoldDB" id="H2YXW8"/>
<reference evidence="1" key="3">
    <citation type="submission" date="2025-09" db="UniProtKB">
        <authorList>
            <consortium name="Ensembl"/>
        </authorList>
    </citation>
    <scope>IDENTIFICATION</scope>
</reference>
<reference evidence="2" key="1">
    <citation type="submission" date="2003-08" db="EMBL/GenBank/DDBJ databases">
        <authorList>
            <person name="Birren B."/>
            <person name="Nusbaum C."/>
            <person name="Abebe A."/>
            <person name="Abouelleil A."/>
            <person name="Adekoya E."/>
            <person name="Ait-zahra M."/>
            <person name="Allen N."/>
            <person name="Allen T."/>
            <person name="An P."/>
            <person name="Anderson M."/>
            <person name="Anderson S."/>
            <person name="Arachchi H."/>
            <person name="Armbruster J."/>
            <person name="Bachantsang P."/>
            <person name="Baldwin J."/>
            <person name="Barry A."/>
            <person name="Bayul T."/>
            <person name="Blitshsteyn B."/>
            <person name="Bloom T."/>
            <person name="Blye J."/>
            <person name="Boguslavskiy L."/>
            <person name="Borowsky M."/>
            <person name="Boukhgalter B."/>
            <person name="Brunache A."/>
            <person name="Butler J."/>
            <person name="Calixte N."/>
            <person name="Calvo S."/>
            <person name="Camarata J."/>
            <person name="Campo K."/>
            <person name="Chang J."/>
            <person name="Cheshatsang Y."/>
            <person name="Citroen M."/>
            <person name="Collymore A."/>
            <person name="Considine T."/>
            <person name="Cook A."/>
            <person name="Cooke P."/>
            <person name="Corum B."/>
            <person name="Cuomo C."/>
            <person name="David R."/>
            <person name="Dawoe T."/>
            <person name="Degray S."/>
            <person name="Dodge S."/>
            <person name="Dooley K."/>
            <person name="Dorje P."/>
            <person name="Dorjee K."/>
            <person name="Dorris L."/>
            <person name="Duffey N."/>
            <person name="Dupes A."/>
            <person name="Elkins T."/>
            <person name="Engels R."/>
            <person name="Erickson J."/>
            <person name="Farina A."/>
            <person name="Faro S."/>
            <person name="Ferreira P."/>
            <person name="Fischer H."/>
            <person name="Fitzgerald M."/>
            <person name="Foley K."/>
            <person name="Gage D."/>
            <person name="Galagan J."/>
            <person name="Gearin G."/>
            <person name="Gnerre S."/>
            <person name="Gnirke A."/>
            <person name="Goyette A."/>
            <person name="Graham J."/>
            <person name="Grandbois E."/>
            <person name="Gyaltsen K."/>
            <person name="Hafez N."/>
            <person name="Hagopian D."/>
            <person name="Hagos B."/>
            <person name="Hall J."/>
            <person name="Hatcher B."/>
            <person name="Heller A."/>
            <person name="Higgins H."/>
            <person name="Honan T."/>
            <person name="Horn A."/>
            <person name="Houde N."/>
            <person name="Hughes L."/>
            <person name="Hulme W."/>
            <person name="Husby E."/>
            <person name="Iliev I."/>
            <person name="Jaffe D."/>
            <person name="Jones C."/>
            <person name="Kamal M."/>
            <person name="Kamat A."/>
            <person name="Kamvysselis M."/>
            <person name="Karlsson E."/>
            <person name="Kells C."/>
            <person name="Kieu A."/>
            <person name="Kisner P."/>
            <person name="Kodira C."/>
            <person name="Kulbokas E."/>
            <person name="Labutti K."/>
            <person name="Lama D."/>
            <person name="Landers T."/>
            <person name="Leger J."/>
            <person name="Levine S."/>
            <person name="Lewis D."/>
            <person name="Lewis T."/>
            <person name="Lindblad-toh K."/>
            <person name="Liu X."/>
            <person name="Lokyitsang T."/>
            <person name="Lokyitsang Y."/>
            <person name="Lucien O."/>
            <person name="Lui A."/>
            <person name="Ma L.J."/>
            <person name="Mabbitt R."/>
            <person name="Macdonald J."/>
            <person name="Maclean C."/>
            <person name="Major J."/>
            <person name="Manning J."/>
            <person name="Marabella R."/>
            <person name="Maru K."/>
            <person name="Matthews C."/>
            <person name="Mauceli E."/>
            <person name="Mccarthy M."/>
            <person name="Mcdonough S."/>
            <person name="Mcghee T."/>
            <person name="Meldrim J."/>
            <person name="Meneus L."/>
            <person name="Mesirov J."/>
            <person name="Mihalev A."/>
            <person name="Mihova T."/>
            <person name="Mikkelsen T."/>
            <person name="Mlenga V."/>
            <person name="Moru K."/>
            <person name="Mozes J."/>
            <person name="Mulrain L."/>
            <person name="Munson G."/>
            <person name="Naylor J."/>
            <person name="Newes C."/>
            <person name="Nguyen C."/>
            <person name="Nguyen N."/>
            <person name="Nguyen T."/>
            <person name="Nicol R."/>
            <person name="Nielsen C."/>
            <person name="Nizzari M."/>
            <person name="Norbu C."/>
            <person name="Norbu N."/>
            <person name="O'donnell P."/>
            <person name="Okoawo O."/>
            <person name="O'leary S."/>
            <person name="Omotosho B."/>
            <person name="O'neill K."/>
            <person name="Osman S."/>
            <person name="Parker S."/>
            <person name="Perrin D."/>
            <person name="Phunkhang P."/>
            <person name="Piqani B."/>
            <person name="Purcell S."/>
            <person name="Rachupka T."/>
            <person name="Ramasamy U."/>
            <person name="Rameau R."/>
            <person name="Ray V."/>
            <person name="Raymond C."/>
            <person name="Retta R."/>
            <person name="Richardson S."/>
            <person name="Rise C."/>
            <person name="Rodriguez J."/>
            <person name="Rogers J."/>
            <person name="Rogov P."/>
            <person name="Rutman M."/>
            <person name="Schupbach R."/>
            <person name="Seaman C."/>
            <person name="Settipalli S."/>
            <person name="Sharpe T."/>
            <person name="Sheridan J."/>
            <person name="Sherpa N."/>
            <person name="Shi J."/>
            <person name="Smirnov S."/>
            <person name="Smith C."/>
            <person name="Sougnez C."/>
            <person name="Spencer B."/>
            <person name="Stalker J."/>
            <person name="Stange-thomann N."/>
            <person name="Stavropoulos S."/>
            <person name="Stetson K."/>
            <person name="Stone C."/>
            <person name="Stone S."/>
            <person name="Stubbs M."/>
            <person name="Talamas J."/>
            <person name="Tchuinga P."/>
            <person name="Tenzing P."/>
            <person name="Tesfaye S."/>
            <person name="Theodore J."/>
            <person name="Thoulutsang Y."/>
            <person name="Topham K."/>
            <person name="Towey S."/>
            <person name="Tsamla T."/>
            <person name="Tsomo N."/>
            <person name="Vallee D."/>
            <person name="Vassiliev H."/>
            <person name="Venkataraman V."/>
            <person name="Vinson J."/>
            <person name="Vo A."/>
            <person name="Wade C."/>
            <person name="Wang S."/>
            <person name="Wangchuk T."/>
            <person name="Wangdi T."/>
            <person name="Whittaker C."/>
            <person name="Wilkinson J."/>
            <person name="Wu Y."/>
            <person name="Wyman D."/>
            <person name="Yadav S."/>
            <person name="Yang S."/>
            <person name="Yang X."/>
            <person name="Yeager S."/>
            <person name="Yee E."/>
            <person name="Young G."/>
            <person name="Zainoun J."/>
            <person name="Zembeck L."/>
            <person name="Zimmer A."/>
            <person name="Zody M."/>
            <person name="Lander E."/>
        </authorList>
    </citation>
    <scope>NUCLEOTIDE SEQUENCE [LARGE SCALE GENOMIC DNA]</scope>
</reference>
<accession>H2YXW8</accession>
<evidence type="ECO:0000313" key="1">
    <source>
        <dbReference type="Ensembl" id="ENSCSAVP00000010179.1"/>
    </source>
</evidence>
<dbReference type="Proteomes" id="UP000007875">
    <property type="component" value="Unassembled WGS sequence"/>
</dbReference>
<protein>
    <submittedName>
        <fullName evidence="1">Uncharacterized protein</fullName>
    </submittedName>
</protein>
<keyword evidence="2" id="KW-1185">Reference proteome</keyword>
<reference evidence="1" key="2">
    <citation type="submission" date="2025-08" db="UniProtKB">
        <authorList>
            <consortium name="Ensembl"/>
        </authorList>
    </citation>
    <scope>IDENTIFICATION</scope>
</reference>
<proteinExistence type="predicted"/>
<sequence length="86" mass="10019">MQTTTVLFAKIPEITQSNATDTQMSNKSMKVAMETSLNLSITHRPINQPQFNLCITLHQPQCRWFQSQQTILLYQRHQTKKNSIQK</sequence>
<name>H2YXW8_CIOSA</name>
<evidence type="ECO:0000313" key="2">
    <source>
        <dbReference type="Proteomes" id="UP000007875"/>
    </source>
</evidence>
<dbReference type="HOGENOM" id="CLU_2497212_0_0_1"/>
<dbReference type="InParanoid" id="H2YXW8"/>
<organism evidence="1 2">
    <name type="scientific">Ciona savignyi</name>
    <name type="common">Pacific transparent sea squirt</name>
    <dbReference type="NCBI Taxonomy" id="51511"/>
    <lineage>
        <taxon>Eukaryota</taxon>
        <taxon>Metazoa</taxon>
        <taxon>Chordata</taxon>
        <taxon>Tunicata</taxon>
        <taxon>Ascidiacea</taxon>
        <taxon>Phlebobranchia</taxon>
        <taxon>Cionidae</taxon>
        <taxon>Ciona</taxon>
    </lineage>
</organism>